<sequence length="318" mass="34393">DKCAALPPNTLFPDESACQKYWRCGSNQRLASSECCPAGQGFDQIAQRCVVNSQCPDVCGPCNNTSSTPTAGSGCPLAPVPGNPNRYYYVISPGTTLACPETLVFDAAICTCVVGQGVVVTSPQLCVPTFQTGFDIPLDYQNNIPTISYQGQQVGQFDGTGDLVIKAFAQSGFHTPHFQIDLRVNLANTVPPSGGQRMAVVTNADCETMESVSITMDAQNFYFRIYQMESTTPAEIAIPFAGLQDANGWYKVSLMYAGGPGSFQFTATVGSKTEVYRGPVLLDNYIDRRKCALHVGFGYMYAGFQGYLDDISIWRCKP</sequence>
<gene>
    <name evidence="2" type="ORF">EGW08_019879</name>
</gene>
<accession>A0A433SSX4</accession>
<dbReference type="PROSITE" id="PS50940">
    <property type="entry name" value="CHIT_BIND_II"/>
    <property type="match status" value="1"/>
</dbReference>
<name>A0A433SSX4_ELYCH</name>
<proteinExistence type="predicted"/>
<dbReference type="AlphaFoldDB" id="A0A433SSX4"/>
<protein>
    <recommendedName>
        <fullName evidence="1">Chitin-binding type-2 domain-containing protein</fullName>
    </recommendedName>
</protein>
<feature type="domain" description="Chitin-binding type-2" evidence="1">
    <location>
        <begin position="1"/>
        <end position="57"/>
    </location>
</feature>
<evidence type="ECO:0000313" key="3">
    <source>
        <dbReference type="Proteomes" id="UP000271974"/>
    </source>
</evidence>
<dbReference type="GO" id="GO:0008061">
    <property type="term" value="F:chitin binding"/>
    <property type="evidence" value="ECO:0007669"/>
    <property type="project" value="InterPro"/>
</dbReference>
<dbReference type="InterPro" id="IPR036508">
    <property type="entry name" value="Chitin-bd_dom_sf"/>
</dbReference>
<dbReference type="OrthoDB" id="6091452at2759"/>
<dbReference type="SUPFAM" id="SSF57625">
    <property type="entry name" value="Invertebrate chitin-binding proteins"/>
    <property type="match status" value="1"/>
</dbReference>
<keyword evidence="3" id="KW-1185">Reference proteome</keyword>
<evidence type="ECO:0000259" key="1">
    <source>
        <dbReference type="PROSITE" id="PS50940"/>
    </source>
</evidence>
<dbReference type="GO" id="GO:0005576">
    <property type="term" value="C:extracellular region"/>
    <property type="evidence" value="ECO:0007669"/>
    <property type="project" value="InterPro"/>
</dbReference>
<feature type="non-terminal residue" evidence="2">
    <location>
        <position position="1"/>
    </location>
</feature>
<organism evidence="2 3">
    <name type="scientific">Elysia chlorotica</name>
    <name type="common">Eastern emerald elysia</name>
    <name type="synonym">Sea slug</name>
    <dbReference type="NCBI Taxonomy" id="188477"/>
    <lineage>
        <taxon>Eukaryota</taxon>
        <taxon>Metazoa</taxon>
        <taxon>Spiralia</taxon>
        <taxon>Lophotrochozoa</taxon>
        <taxon>Mollusca</taxon>
        <taxon>Gastropoda</taxon>
        <taxon>Heterobranchia</taxon>
        <taxon>Euthyneura</taxon>
        <taxon>Panpulmonata</taxon>
        <taxon>Sacoglossa</taxon>
        <taxon>Placobranchoidea</taxon>
        <taxon>Plakobranchidae</taxon>
        <taxon>Elysia</taxon>
    </lineage>
</organism>
<reference evidence="2 3" key="1">
    <citation type="submission" date="2019-01" db="EMBL/GenBank/DDBJ databases">
        <title>A draft genome assembly of the solar-powered sea slug Elysia chlorotica.</title>
        <authorList>
            <person name="Cai H."/>
            <person name="Li Q."/>
            <person name="Fang X."/>
            <person name="Li J."/>
            <person name="Curtis N.E."/>
            <person name="Altenburger A."/>
            <person name="Shibata T."/>
            <person name="Feng M."/>
            <person name="Maeda T."/>
            <person name="Schwartz J.A."/>
            <person name="Shigenobu S."/>
            <person name="Lundholm N."/>
            <person name="Nishiyama T."/>
            <person name="Yang H."/>
            <person name="Hasebe M."/>
            <person name="Li S."/>
            <person name="Pierce S.K."/>
            <person name="Wang J."/>
        </authorList>
    </citation>
    <scope>NUCLEOTIDE SEQUENCE [LARGE SCALE GENOMIC DNA]</scope>
    <source>
        <strain evidence="2">EC2010</strain>
        <tissue evidence="2">Whole organism of an adult</tissue>
    </source>
</reference>
<dbReference type="Pfam" id="PF01607">
    <property type="entry name" value="CBM_14"/>
    <property type="match status" value="1"/>
</dbReference>
<evidence type="ECO:0000313" key="2">
    <source>
        <dbReference type="EMBL" id="RUS72363.1"/>
    </source>
</evidence>
<dbReference type="SMART" id="SM00494">
    <property type="entry name" value="ChtBD2"/>
    <property type="match status" value="2"/>
</dbReference>
<dbReference type="EMBL" id="RQTK01001076">
    <property type="protein sequence ID" value="RUS72363.1"/>
    <property type="molecule type" value="Genomic_DNA"/>
</dbReference>
<dbReference type="Proteomes" id="UP000271974">
    <property type="component" value="Unassembled WGS sequence"/>
</dbReference>
<comment type="caution">
    <text evidence="2">The sequence shown here is derived from an EMBL/GenBank/DDBJ whole genome shotgun (WGS) entry which is preliminary data.</text>
</comment>
<dbReference type="InterPro" id="IPR002557">
    <property type="entry name" value="Chitin-bd_dom"/>
</dbReference>
<dbReference type="Gene3D" id="2.170.140.10">
    <property type="entry name" value="Chitin binding domain"/>
    <property type="match status" value="1"/>
</dbReference>